<dbReference type="SMART" id="SM00597">
    <property type="entry name" value="ZnF_TTF"/>
    <property type="match status" value="1"/>
</dbReference>
<dbReference type="SUPFAM" id="SSF53098">
    <property type="entry name" value="Ribonuclease H-like"/>
    <property type="match status" value="1"/>
</dbReference>
<evidence type="ECO:0000313" key="2">
    <source>
        <dbReference type="EMBL" id="CAD7462265.1"/>
    </source>
</evidence>
<gene>
    <name evidence="2" type="ORF">TTEB3V08_LOCUS10159</name>
</gene>
<dbReference type="PANTHER" id="PTHR45749:SF28">
    <property type="entry name" value="ZINC FINGER MYM-TYPE PROTEIN 1-LIKE-RELATED"/>
    <property type="match status" value="1"/>
</dbReference>
<dbReference type="InterPro" id="IPR006580">
    <property type="entry name" value="Znf_TTF"/>
</dbReference>
<dbReference type="PANTHER" id="PTHR45749">
    <property type="match status" value="1"/>
</dbReference>
<dbReference type="PROSITE" id="PS51029">
    <property type="entry name" value="MADF"/>
    <property type="match status" value="1"/>
</dbReference>
<dbReference type="GO" id="GO:0003677">
    <property type="term" value="F:DNA binding"/>
    <property type="evidence" value="ECO:0007669"/>
    <property type="project" value="InterPro"/>
</dbReference>
<reference evidence="2" key="1">
    <citation type="submission" date="2020-11" db="EMBL/GenBank/DDBJ databases">
        <authorList>
            <person name="Tran Van P."/>
        </authorList>
    </citation>
    <scope>NUCLEOTIDE SEQUENCE</scope>
</reference>
<evidence type="ECO:0000259" key="1">
    <source>
        <dbReference type="PROSITE" id="PS51029"/>
    </source>
</evidence>
<protein>
    <recommendedName>
        <fullName evidence="1">MADF domain-containing protein</fullName>
    </recommendedName>
</protein>
<dbReference type="SMART" id="SM00595">
    <property type="entry name" value="MADF"/>
    <property type="match status" value="1"/>
</dbReference>
<organism evidence="2">
    <name type="scientific">Timema tahoe</name>
    <dbReference type="NCBI Taxonomy" id="61484"/>
    <lineage>
        <taxon>Eukaryota</taxon>
        <taxon>Metazoa</taxon>
        <taxon>Ecdysozoa</taxon>
        <taxon>Arthropoda</taxon>
        <taxon>Hexapoda</taxon>
        <taxon>Insecta</taxon>
        <taxon>Pterygota</taxon>
        <taxon>Neoptera</taxon>
        <taxon>Polyneoptera</taxon>
        <taxon>Phasmatodea</taxon>
        <taxon>Timematodea</taxon>
        <taxon>Timematoidea</taxon>
        <taxon>Timematidae</taxon>
        <taxon>Timema</taxon>
    </lineage>
</organism>
<dbReference type="EMBL" id="OE005826">
    <property type="protein sequence ID" value="CAD7462265.1"/>
    <property type="molecule type" value="Genomic_DNA"/>
</dbReference>
<sequence>MEPVDLLDFLLATPFNSLPRQTKSELKNKRPTPMINIEIWDGKQKRKFNYHWYDKYKWLTASKTKDRLFCFACVLFGGDSVWCKEGISTTKNFDRKAQKHQFSSIHIRNSERLQLLGREYAGVDRPLSERCDETVSFRRKVVDRFVEVLCRLGERALRGHSGDRDGENYLRLLDVLSREEQSVRAREQFPDAPSGETGLPERFVQTLTCIVKGRVRQELERCEFLSVLVDETLDVSCRQQISVIFRYYREGAGIVERFAGFYDVPIDKTAMGLSQVVLSVMKEWDVDKKVISQTFDGSTSMTDDQGGVPALVKRQCPMALFLHGHVHHLNYVLLHGSKVIGQVRLFVNGLSGFRAFFGESSKRNELLKELGFRLPDPGEYYYYSAVSTIKGSYPELIRALDHMTDDSHAMWDANSCTTAAVLKQWLNDATFVYLLCFYSRVFFFTEHLSNTLRKESVQDIDRCNNEIRLTIKRLQMLRNKATVDACCDDSRKLNENFVFSESFRKSLKVLTYQILDSQSAQLEMRFKDYAQLEFVNLVSSKKFSNYSVRSPLELLTKLRTLYHFFRYDQPESELINIYGDSKKHLPLEELLEYIMSNGLGEVYEQVSKLIRLVLTLPVSAASIEAGPSTLHRTKSFLKSTMSDSSLTCLSNLVIENKLLSEMTRDLVFKSTVTSLFEGGNFRVPRRGQPPQPTPFFKQLILILLTIMVEHPHPASSTPPCFKYLTLPYTPKFCFKYLTLLQSRFPVMSYYLFRTKDPSANVDYVKSKINNLRSAFRKELKKIKKRNKGTGSGPQDVYVPKLWYFDLLGFLRDQDINQPSITNNDGELEGVEEIIRNKLVQSSSVSLGVNHWVTQRFHVLWRCKYYCPAARLWSSQSPAREVFDVISQCKATHYDYRQASRLPHNSRCYVIRRAQPKDVKVGTHWRHVTGVRIHTGVTTYTSREVMSPHVSSRPHALSQYLRQHIFREPVLIMEEMLIEKVRSRPFLYDAKSGDYRDQEMRTNAWEEIGKELKIKPGIAKDTWEKLRRCFMNALSRRRNKKSGDGATKMPPWKFEQEMSFILPSFSTRRTQSNLQEGDELREEVVETETSTNHRSGDDINAFNSEVPSSQDTPQIQQEDHIASSNVPYEKHVNSQNIGIKRKKRDEGDNSIYQMVKIMRENSTLRRIRHEEKKISSLDLDDTDMFFLSLAKTAKTLPPLELAKVKLQVSQAVLQTQIAVGEQAKYRQSSASPASHNSTYIETSFSPRPISTESAASCSSGTGVYTMPLGNDPINSEYLGPQVNSPQYNAGLLQY</sequence>
<dbReference type="InterPro" id="IPR012337">
    <property type="entry name" value="RNaseH-like_sf"/>
</dbReference>
<dbReference type="InterPro" id="IPR006578">
    <property type="entry name" value="MADF-dom"/>
</dbReference>
<proteinExistence type="predicted"/>
<accession>A0A7R9NZM6</accession>
<dbReference type="Pfam" id="PF10545">
    <property type="entry name" value="MADF_DNA_bdg"/>
    <property type="match status" value="2"/>
</dbReference>
<feature type="domain" description="MADF" evidence="1">
    <location>
        <begin position="975"/>
        <end position="1065"/>
    </location>
</feature>
<dbReference type="InterPro" id="IPR004210">
    <property type="entry name" value="BESS_motif"/>
</dbReference>
<dbReference type="Pfam" id="PF02944">
    <property type="entry name" value="BESS"/>
    <property type="match status" value="1"/>
</dbReference>
<name>A0A7R9NZM6_9NEOP</name>